<accession>A0A2U2MXB0</accession>
<proteinExistence type="predicted"/>
<dbReference type="Pfam" id="PF07331">
    <property type="entry name" value="TctB"/>
    <property type="match status" value="1"/>
</dbReference>
<keyword evidence="1" id="KW-0812">Transmembrane</keyword>
<feature type="domain" description="DUF1468" evidence="2">
    <location>
        <begin position="18"/>
        <end position="155"/>
    </location>
</feature>
<dbReference type="RefSeq" id="WP_109679858.1">
    <property type="nucleotide sequence ID" value="NZ_CP086615.1"/>
</dbReference>
<comment type="caution">
    <text evidence="3">The sequence shown here is derived from an EMBL/GenBank/DDBJ whole genome shotgun (WGS) entry which is preliminary data.</text>
</comment>
<feature type="transmembrane region" description="Helical" evidence="1">
    <location>
        <begin position="12"/>
        <end position="30"/>
    </location>
</feature>
<protein>
    <recommendedName>
        <fullName evidence="2">DUF1468 domain-containing protein</fullName>
    </recommendedName>
</protein>
<dbReference type="Proteomes" id="UP000245474">
    <property type="component" value="Unassembled WGS sequence"/>
</dbReference>
<dbReference type="InterPro" id="IPR009936">
    <property type="entry name" value="DUF1468"/>
</dbReference>
<keyword evidence="1" id="KW-0472">Membrane</keyword>
<feature type="transmembrane region" description="Helical" evidence="1">
    <location>
        <begin position="50"/>
        <end position="70"/>
    </location>
</feature>
<evidence type="ECO:0000256" key="1">
    <source>
        <dbReference type="SAM" id="Phobius"/>
    </source>
</evidence>
<feature type="transmembrane region" description="Helical" evidence="1">
    <location>
        <begin position="131"/>
        <end position="151"/>
    </location>
</feature>
<dbReference type="AlphaFoldDB" id="A0A2U2MXB0"/>
<evidence type="ECO:0000313" key="4">
    <source>
        <dbReference type="Proteomes" id="UP000245474"/>
    </source>
</evidence>
<keyword evidence="1" id="KW-1133">Transmembrane helix</keyword>
<feature type="transmembrane region" description="Helical" evidence="1">
    <location>
        <begin position="82"/>
        <end position="100"/>
    </location>
</feature>
<name>A0A2U2MXB0_9GAMM</name>
<reference evidence="3 4" key="1">
    <citation type="submission" date="2018-05" db="EMBL/GenBank/DDBJ databases">
        <title>Spiribacter halobius sp. nov., a moderately halophilic bacterium isolated from marine solar saltern.</title>
        <authorList>
            <person name="Zheng W.-S."/>
            <person name="Lu D.-C."/>
            <person name="Du Z.-J."/>
        </authorList>
    </citation>
    <scope>NUCLEOTIDE SEQUENCE [LARGE SCALE GENOMIC DNA]</scope>
    <source>
        <strain evidence="3 4">E85</strain>
    </source>
</reference>
<gene>
    <name evidence="3" type="ORF">DEM34_16080</name>
</gene>
<sequence>MQTIAPTKNRELVQGCFWIALALLGFVLSFGFDEPIPNYRYGAASWPRALLALLALLGVCQVLWAVAPDIRRRIDDSQEEGSTAPAQFPFLIGSLPVVYIATVSYVGFYLATPFLLLACLFALGERRPLRLTLVTAAIYGFILLVFGRLLYLPLPVGNLPGFYEINNWILIGVRAGV</sequence>
<keyword evidence="4" id="KW-1185">Reference proteome</keyword>
<dbReference type="OrthoDB" id="5876685at2"/>
<dbReference type="EMBL" id="QFFI01000033">
    <property type="protein sequence ID" value="PWG61479.1"/>
    <property type="molecule type" value="Genomic_DNA"/>
</dbReference>
<organism evidence="3 4">
    <name type="scientific">Sediminicurvatus halobius</name>
    <dbReference type="NCBI Taxonomy" id="2182432"/>
    <lineage>
        <taxon>Bacteria</taxon>
        <taxon>Pseudomonadati</taxon>
        <taxon>Pseudomonadota</taxon>
        <taxon>Gammaproteobacteria</taxon>
        <taxon>Chromatiales</taxon>
        <taxon>Ectothiorhodospiraceae</taxon>
        <taxon>Sediminicurvatus</taxon>
    </lineage>
</organism>
<evidence type="ECO:0000313" key="3">
    <source>
        <dbReference type="EMBL" id="PWG61479.1"/>
    </source>
</evidence>
<evidence type="ECO:0000259" key="2">
    <source>
        <dbReference type="Pfam" id="PF07331"/>
    </source>
</evidence>